<evidence type="ECO:0000259" key="2">
    <source>
        <dbReference type="Pfam" id="PF00561"/>
    </source>
</evidence>
<dbReference type="Proteomes" id="UP000251571">
    <property type="component" value="Unassembled WGS sequence"/>
</dbReference>
<feature type="transmembrane region" description="Helical" evidence="1">
    <location>
        <begin position="314"/>
        <end position="335"/>
    </location>
</feature>
<dbReference type="InterPro" id="IPR029058">
    <property type="entry name" value="AB_hydrolase_fold"/>
</dbReference>
<dbReference type="GO" id="GO:0004177">
    <property type="term" value="F:aminopeptidase activity"/>
    <property type="evidence" value="ECO:0007669"/>
    <property type="project" value="UniProtKB-KW"/>
</dbReference>
<dbReference type="EMBL" id="QGDJ01000001">
    <property type="protein sequence ID" value="PWJ22150.1"/>
    <property type="molecule type" value="Genomic_DNA"/>
</dbReference>
<keyword evidence="4" id="KW-0031">Aminopeptidase</keyword>
<accession>A0A2Y9A4P7</accession>
<feature type="transmembrane region" description="Helical" evidence="1">
    <location>
        <begin position="247"/>
        <end position="267"/>
    </location>
</feature>
<feature type="transmembrane region" description="Helical" evidence="1">
    <location>
        <begin position="347"/>
        <end position="367"/>
    </location>
</feature>
<dbReference type="OrthoDB" id="504769at2"/>
<feature type="transmembrane region" description="Helical" evidence="1">
    <location>
        <begin position="288"/>
        <end position="308"/>
    </location>
</feature>
<keyword evidence="4" id="KW-0378">Hydrolase</keyword>
<dbReference type="Pfam" id="PF00561">
    <property type="entry name" value="Abhydrolase_1"/>
    <property type="match status" value="1"/>
</dbReference>
<evidence type="ECO:0000313" key="3">
    <source>
        <dbReference type="EMBL" id="PWJ22150.1"/>
    </source>
</evidence>
<dbReference type="InterPro" id="IPR000073">
    <property type="entry name" value="AB_hydrolase_1"/>
</dbReference>
<evidence type="ECO:0000256" key="1">
    <source>
        <dbReference type="SAM" id="Phobius"/>
    </source>
</evidence>
<proteinExistence type="predicted"/>
<sequence>MRFLTILALIVSLASLALLERERAGLSVERVAVGDMPVTLWRPERAAPAGLVVVAHGYAGSRQMMRAFAVTLARSGLAVAALDLPGHGRHPRPMTGDVTRLDGATAMLTREVVAATRALREADGFGPGLALLGHSMATDIVVRAAEALPVDAVVAVSMYSEAVTAETPARLLILSGAREGRLRAVALDAVRMVGPDAEERETATAPGVIRRAVAAPMVGHVGVLYAPVALIEARDWILGAMDGGRPGAPPLTALWLLGLLGGLLALARPLAELAGPRNPAPDPLPRRTAWTALLIPIFPATLAAALVPDLGGRLAIAPLAAFFAVWGGVQGAWLWRAGARLPSLRPLAMAVLAGWAFGLFALALDRYGAAFSPLTELRFTPFLALLPGALIFTYADALLTQGAGWGLRIAARLLPLAALLAAMLLTPLLGIAFTVLPVLLLFWLVFGAAARWMAARAGTGSTAPVLGVMLAWAIAASTPMIAG</sequence>
<dbReference type="RefSeq" id="WP_109562730.1">
    <property type="nucleotide sequence ID" value="NZ_QGDJ01000001.1"/>
</dbReference>
<organism evidence="4 6">
    <name type="scientific">Jannaschia seohaensis</name>
    <dbReference type="NCBI Taxonomy" id="475081"/>
    <lineage>
        <taxon>Bacteria</taxon>
        <taxon>Pseudomonadati</taxon>
        <taxon>Pseudomonadota</taxon>
        <taxon>Alphaproteobacteria</taxon>
        <taxon>Rhodobacterales</taxon>
        <taxon>Roseobacteraceae</taxon>
        <taxon>Jannaschia</taxon>
    </lineage>
</organism>
<gene>
    <name evidence="3" type="ORF">BCF38_101559</name>
    <name evidence="4" type="ORF">SAMN05421539_101559</name>
</gene>
<dbReference type="SUPFAM" id="SSF53474">
    <property type="entry name" value="alpha/beta-Hydrolases"/>
    <property type="match status" value="1"/>
</dbReference>
<keyword evidence="5" id="KW-1185">Reference proteome</keyword>
<feature type="transmembrane region" description="Helical" evidence="1">
    <location>
        <begin position="462"/>
        <end position="482"/>
    </location>
</feature>
<keyword evidence="4" id="KW-0645">Protease</keyword>
<dbReference type="AlphaFoldDB" id="A0A2Y9A4P7"/>
<feature type="domain" description="AB hydrolase-1" evidence="2">
    <location>
        <begin position="51"/>
        <end position="166"/>
    </location>
</feature>
<evidence type="ECO:0000313" key="5">
    <source>
        <dbReference type="Proteomes" id="UP000245839"/>
    </source>
</evidence>
<keyword evidence="1" id="KW-1133">Transmembrane helix</keyword>
<evidence type="ECO:0000313" key="4">
    <source>
        <dbReference type="EMBL" id="SSA38428.1"/>
    </source>
</evidence>
<evidence type="ECO:0000313" key="6">
    <source>
        <dbReference type="Proteomes" id="UP000251571"/>
    </source>
</evidence>
<keyword evidence="1" id="KW-0472">Membrane</keyword>
<name>A0A2Y9A4P7_9RHOB</name>
<dbReference type="EMBL" id="UETC01000001">
    <property type="protein sequence ID" value="SSA38428.1"/>
    <property type="molecule type" value="Genomic_DNA"/>
</dbReference>
<feature type="transmembrane region" description="Helical" evidence="1">
    <location>
        <begin position="431"/>
        <end position="450"/>
    </location>
</feature>
<dbReference type="Gene3D" id="3.40.50.1820">
    <property type="entry name" value="alpha/beta hydrolase"/>
    <property type="match status" value="1"/>
</dbReference>
<keyword evidence="1" id="KW-0812">Transmembrane</keyword>
<dbReference type="Proteomes" id="UP000245839">
    <property type="component" value="Unassembled WGS sequence"/>
</dbReference>
<reference evidence="4 6" key="1">
    <citation type="submission" date="2016-10" db="EMBL/GenBank/DDBJ databases">
        <authorList>
            <person name="Cai Z."/>
        </authorList>
    </citation>
    <scope>NUCLEOTIDE SEQUENCE [LARGE SCALE GENOMIC DNA]</scope>
    <source>
        <strain evidence="4 6">DSM 25227</strain>
    </source>
</reference>
<feature type="transmembrane region" description="Helical" evidence="1">
    <location>
        <begin position="379"/>
        <end position="397"/>
    </location>
</feature>
<reference evidence="3 5" key="2">
    <citation type="submission" date="2018-03" db="EMBL/GenBank/DDBJ databases">
        <title>Genomic Encyclopedia of Archaeal and Bacterial Type Strains, Phase II (KMG-II): from individual species to whole genera.</title>
        <authorList>
            <person name="Goeker M."/>
        </authorList>
    </citation>
    <scope>NUCLEOTIDE SEQUENCE [LARGE SCALE GENOMIC DNA]</scope>
    <source>
        <strain evidence="3 5">DSM 25227</strain>
    </source>
</reference>
<protein>
    <submittedName>
        <fullName evidence="3">Serine aminopeptidase S33 family</fullName>
    </submittedName>
    <submittedName>
        <fullName evidence="4">Serine aminopeptidase, S33</fullName>
    </submittedName>
</protein>